<dbReference type="SUPFAM" id="SSF54523">
    <property type="entry name" value="Pili subunits"/>
    <property type="match status" value="1"/>
</dbReference>
<evidence type="ECO:0000313" key="3">
    <source>
        <dbReference type="Proteomes" id="UP000326837"/>
    </source>
</evidence>
<dbReference type="InterPro" id="IPR045584">
    <property type="entry name" value="Pilin-like"/>
</dbReference>
<dbReference type="EMBL" id="AP021861">
    <property type="protein sequence ID" value="BBO34649.1"/>
    <property type="molecule type" value="Genomic_DNA"/>
</dbReference>
<dbReference type="PANTHER" id="PTHR30093">
    <property type="entry name" value="GENERAL SECRETION PATHWAY PROTEIN G"/>
    <property type="match status" value="1"/>
</dbReference>
<accession>A0A5K7XND5</accession>
<dbReference type="Pfam" id="PF07596">
    <property type="entry name" value="SBP_bac_10"/>
    <property type="match status" value="1"/>
</dbReference>
<feature type="domain" description="DUF1559" evidence="1">
    <location>
        <begin position="36"/>
        <end position="341"/>
    </location>
</feature>
<proteinExistence type="predicted"/>
<dbReference type="PROSITE" id="PS00409">
    <property type="entry name" value="PROKAR_NTER_METHYL"/>
    <property type="match status" value="1"/>
</dbReference>
<dbReference type="InterPro" id="IPR011453">
    <property type="entry name" value="DUF1559"/>
</dbReference>
<evidence type="ECO:0000259" key="1">
    <source>
        <dbReference type="Pfam" id="PF07596"/>
    </source>
</evidence>
<dbReference type="RefSeq" id="WP_172992166.1">
    <property type="nucleotide sequence ID" value="NZ_AP021861.1"/>
</dbReference>
<dbReference type="InterPro" id="IPR012902">
    <property type="entry name" value="N_methyl_site"/>
</dbReference>
<dbReference type="Proteomes" id="UP000326837">
    <property type="component" value="Chromosome"/>
</dbReference>
<reference evidence="3" key="1">
    <citation type="submission" date="2019-10" db="EMBL/GenBank/DDBJ databases">
        <title>Lacipirellula parvula gen. nov., sp. nov., representing a lineage of planctomycetes widespread in freshwater anoxic habitats, and description of the family Lacipirellulaceae.</title>
        <authorList>
            <person name="Dedysh S.N."/>
            <person name="Kulichevskaya I.S."/>
            <person name="Beletsky A.V."/>
            <person name="Rakitin A.L."/>
            <person name="Mardanov A.V."/>
            <person name="Ivanova A.A."/>
            <person name="Saltykova V.X."/>
            <person name="Rijpstra W.I.C."/>
            <person name="Sinninghe Damste J.S."/>
            <person name="Ravin N.V."/>
        </authorList>
    </citation>
    <scope>NUCLEOTIDE SEQUENCE [LARGE SCALE GENOMIC DNA]</scope>
    <source>
        <strain evidence="3">PX69</strain>
    </source>
</reference>
<name>A0A5K7XND5_9BACT</name>
<organism evidence="2 3">
    <name type="scientific">Lacipirellula parvula</name>
    <dbReference type="NCBI Taxonomy" id="2650471"/>
    <lineage>
        <taxon>Bacteria</taxon>
        <taxon>Pseudomonadati</taxon>
        <taxon>Planctomycetota</taxon>
        <taxon>Planctomycetia</taxon>
        <taxon>Pirellulales</taxon>
        <taxon>Lacipirellulaceae</taxon>
        <taxon>Lacipirellula</taxon>
    </lineage>
</organism>
<dbReference type="AlphaFoldDB" id="A0A5K7XND5"/>
<protein>
    <recommendedName>
        <fullName evidence="1">DUF1559 domain-containing protein</fullName>
    </recommendedName>
</protein>
<sequence>MMDARSRLARGFTLVELLVVIAIIGVLVALLLPAVQAAREASRRAQCVNNLKQYGLALQNYASVKGAFPKGSLLKPSSLNDVYANANAVLLPYFEQAALNSLYNQNLQWEDQTVETIATPIAMFKCPSSSALNPYDDPQLFAAIERLSFGVGEYGFCMGYTDAFCARNGGKEGDIPASQNGMFNTSWGASMKQITDGLSNTIAMGDCSGDPRWKVCHGAKCGEQDLVPIPGGSELPTAAMGWIIGEPNSRQFFETLGARSGSYGCTVEAINKYPVTDTFISFTQFGIDANEFKKGTSGYYCKASFEGGSHSASNYRSDHPGGCNFLFADGSVRFLVEGIDMTTYRARSTIAGEEVVSD</sequence>
<dbReference type="Pfam" id="PF07963">
    <property type="entry name" value="N_methyl"/>
    <property type="match status" value="1"/>
</dbReference>
<keyword evidence="3" id="KW-1185">Reference proteome</keyword>
<dbReference type="KEGG" id="lpav:PLANPX_4261"/>
<dbReference type="NCBIfam" id="TIGR02532">
    <property type="entry name" value="IV_pilin_GFxxxE"/>
    <property type="match status" value="1"/>
</dbReference>
<evidence type="ECO:0000313" key="2">
    <source>
        <dbReference type="EMBL" id="BBO34649.1"/>
    </source>
</evidence>
<dbReference type="PANTHER" id="PTHR30093:SF2">
    <property type="entry name" value="TYPE II SECRETION SYSTEM PROTEIN H"/>
    <property type="match status" value="1"/>
</dbReference>
<dbReference type="Gene3D" id="3.30.700.10">
    <property type="entry name" value="Glycoprotein, Type 4 Pilin"/>
    <property type="match status" value="1"/>
</dbReference>
<gene>
    <name evidence="2" type="ORF">PLANPX_4261</name>
</gene>
<dbReference type="InterPro" id="IPR027558">
    <property type="entry name" value="Pre_pil_HX9DG_C"/>
</dbReference>
<dbReference type="NCBIfam" id="TIGR04294">
    <property type="entry name" value="pre_pil_HX9DG"/>
    <property type="match status" value="1"/>
</dbReference>